<dbReference type="PANTHER" id="PTHR30213">
    <property type="entry name" value="INNER MEMBRANE PROTEIN YHJD"/>
    <property type="match status" value="1"/>
</dbReference>
<name>A0ABP7AYM4_9ACTN</name>
<evidence type="ECO:0000313" key="8">
    <source>
        <dbReference type="EMBL" id="GAA3642955.1"/>
    </source>
</evidence>
<dbReference type="EMBL" id="BAABAB010000056">
    <property type="protein sequence ID" value="GAA3642955.1"/>
    <property type="molecule type" value="Genomic_DNA"/>
</dbReference>
<dbReference type="PIRSF" id="PIRSF035875">
    <property type="entry name" value="RNase_BN"/>
    <property type="match status" value="1"/>
</dbReference>
<evidence type="ECO:0000256" key="2">
    <source>
        <dbReference type="ARBA" id="ARBA00022475"/>
    </source>
</evidence>
<evidence type="ECO:0000256" key="4">
    <source>
        <dbReference type="ARBA" id="ARBA00022989"/>
    </source>
</evidence>
<keyword evidence="4 7" id="KW-1133">Transmembrane helix</keyword>
<proteinExistence type="predicted"/>
<dbReference type="InterPro" id="IPR017039">
    <property type="entry name" value="Virul_fac_BrkB"/>
</dbReference>
<feature type="transmembrane region" description="Helical" evidence="7">
    <location>
        <begin position="163"/>
        <end position="183"/>
    </location>
</feature>
<feature type="transmembrane region" description="Helical" evidence="7">
    <location>
        <begin position="58"/>
        <end position="80"/>
    </location>
</feature>
<evidence type="ECO:0000313" key="9">
    <source>
        <dbReference type="Proteomes" id="UP001501490"/>
    </source>
</evidence>
<feature type="compositionally biased region" description="Acidic residues" evidence="6">
    <location>
        <begin position="324"/>
        <end position="333"/>
    </location>
</feature>
<dbReference type="NCBIfam" id="TIGR00765">
    <property type="entry name" value="yihY_not_rbn"/>
    <property type="match status" value="1"/>
</dbReference>
<feature type="transmembrane region" description="Helical" evidence="7">
    <location>
        <begin position="117"/>
        <end position="142"/>
    </location>
</feature>
<accession>A0ABP7AYM4</accession>
<sequence length="346" mass="36845">MVVMSSAVRDTDRPDYTDVPGGDADRPSQIPRRGWFQIAKRGWAEAKADQVPLLAAGLAYYAFLAIFPAIIAAVSLYGLFADPTQIVGQLSQVLQGIPAEARDLIIDQLRNQSSRRVGLGIGAVVSIVIALWSASGGVGQLLTAVNVAYDEEEKRSFVAKRGLALLVTLGAIVFMVIVFGLVAVLPAVLARLDLGPLSWLLQIVRWVLIAAVVSVALAVIYRIGPDRDAPKIRWLSVGAALATVLWLIASIGFAIYVASFGSYAKTYGAVAGIVVMLFWLWITSYAILLGAEVNAEAEQQTVRDSTRGPARPLGERGAVKADSVPDEDSDDGAPSDSRTTAGRRDG</sequence>
<keyword evidence="9" id="KW-1185">Reference proteome</keyword>
<dbReference type="PANTHER" id="PTHR30213:SF0">
    <property type="entry name" value="UPF0761 MEMBRANE PROTEIN YIHY"/>
    <property type="match status" value="1"/>
</dbReference>
<feature type="region of interest" description="Disordered" evidence="6">
    <location>
        <begin position="300"/>
        <end position="346"/>
    </location>
</feature>
<feature type="region of interest" description="Disordered" evidence="6">
    <location>
        <begin position="1"/>
        <end position="28"/>
    </location>
</feature>
<evidence type="ECO:0000256" key="1">
    <source>
        <dbReference type="ARBA" id="ARBA00004651"/>
    </source>
</evidence>
<keyword evidence="3 7" id="KW-0812">Transmembrane</keyword>
<protein>
    <submittedName>
        <fullName evidence="8">YihY/virulence factor BrkB family protein</fullName>
    </submittedName>
</protein>
<feature type="transmembrane region" description="Helical" evidence="7">
    <location>
        <begin position="235"/>
        <end position="257"/>
    </location>
</feature>
<keyword evidence="2" id="KW-1003">Cell membrane</keyword>
<organism evidence="8 9">
    <name type="scientific">Microlunatus ginsengisoli</name>
    <dbReference type="NCBI Taxonomy" id="363863"/>
    <lineage>
        <taxon>Bacteria</taxon>
        <taxon>Bacillati</taxon>
        <taxon>Actinomycetota</taxon>
        <taxon>Actinomycetes</taxon>
        <taxon>Propionibacteriales</taxon>
        <taxon>Propionibacteriaceae</taxon>
        <taxon>Microlunatus</taxon>
    </lineage>
</organism>
<dbReference type="Pfam" id="PF03631">
    <property type="entry name" value="Virul_fac_BrkB"/>
    <property type="match status" value="1"/>
</dbReference>
<evidence type="ECO:0000256" key="3">
    <source>
        <dbReference type="ARBA" id="ARBA00022692"/>
    </source>
</evidence>
<evidence type="ECO:0000256" key="6">
    <source>
        <dbReference type="SAM" id="MobiDB-lite"/>
    </source>
</evidence>
<dbReference type="Proteomes" id="UP001501490">
    <property type="component" value="Unassembled WGS sequence"/>
</dbReference>
<evidence type="ECO:0000256" key="5">
    <source>
        <dbReference type="ARBA" id="ARBA00023136"/>
    </source>
</evidence>
<keyword evidence="5 7" id="KW-0472">Membrane</keyword>
<feature type="transmembrane region" description="Helical" evidence="7">
    <location>
        <begin position="269"/>
        <end position="291"/>
    </location>
</feature>
<comment type="subcellular location">
    <subcellularLocation>
        <location evidence="1">Cell membrane</location>
        <topology evidence="1">Multi-pass membrane protein</topology>
    </subcellularLocation>
</comment>
<evidence type="ECO:0000256" key="7">
    <source>
        <dbReference type="SAM" id="Phobius"/>
    </source>
</evidence>
<gene>
    <name evidence="8" type="ORF">GCM10022236_51980</name>
</gene>
<reference evidence="9" key="1">
    <citation type="journal article" date="2019" name="Int. J. Syst. Evol. Microbiol.">
        <title>The Global Catalogue of Microorganisms (GCM) 10K type strain sequencing project: providing services to taxonomists for standard genome sequencing and annotation.</title>
        <authorList>
            <consortium name="The Broad Institute Genomics Platform"/>
            <consortium name="The Broad Institute Genome Sequencing Center for Infectious Disease"/>
            <person name="Wu L."/>
            <person name="Ma J."/>
        </authorList>
    </citation>
    <scope>NUCLEOTIDE SEQUENCE [LARGE SCALE GENOMIC DNA]</scope>
    <source>
        <strain evidence="9">JCM 16929</strain>
    </source>
</reference>
<feature type="transmembrane region" description="Helical" evidence="7">
    <location>
        <begin position="203"/>
        <end position="223"/>
    </location>
</feature>
<comment type="caution">
    <text evidence="8">The sequence shown here is derived from an EMBL/GenBank/DDBJ whole genome shotgun (WGS) entry which is preliminary data.</text>
</comment>